<evidence type="ECO:0000256" key="4">
    <source>
        <dbReference type="ARBA" id="ARBA00022679"/>
    </source>
</evidence>
<dbReference type="HAMAP" id="MF_00108">
    <property type="entry name" value="IspD"/>
    <property type="match status" value="1"/>
</dbReference>
<reference evidence="8 9" key="1">
    <citation type="submission" date="2014-12" db="EMBL/GenBank/DDBJ databases">
        <title>Draft genome sequence of Cohnella kolymensis strain B-2846.</title>
        <authorList>
            <person name="Karlyshev A.V."/>
            <person name="Kudryashova E.B."/>
        </authorList>
    </citation>
    <scope>NUCLEOTIDE SEQUENCE [LARGE SCALE GENOMIC DNA]</scope>
    <source>
        <strain evidence="8 9">VKM B-2846</strain>
    </source>
</reference>
<comment type="catalytic activity">
    <reaction evidence="1 7">
        <text>2-C-methyl-D-erythritol 4-phosphate + CTP + H(+) = 4-CDP-2-C-methyl-D-erythritol + diphosphate</text>
        <dbReference type="Rhea" id="RHEA:13429"/>
        <dbReference type="ChEBI" id="CHEBI:15378"/>
        <dbReference type="ChEBI" id="CHEBI:33019"/>
        <dbReference type="ChEBI" id="CHEBI:37563"/>
        <dbReference type="ChEBI" id="CHEBI:57823"/>
        <dbReference type="ChEBI" id="CHEBI:58262"/>
        <dbReference type="EC" id="2.7.7.60"/>
    </reaction>
</comment>
<sequence>MMTWGAVVVAAGRGTRMRAGENKPYLLLGGRPVLAHTLDAFERCPAVASIVVIAAPGEEARAAELVRAEGFHKVTSIETGGRERQQSVFAGLSALDTDGVLVHDAARPFVTSAHIESCCRAAQAHGASALAVPVKDTIKVSDGKGFIVDTPDRSTLWSVQTPQAFSRIELIEAHRRAQSGGTPATDDAMLLERMGRKIAIVVGDYTNFKITTPEDLLLAEMLLTRRHGEKSRDD</sequence>
<dbReference type="InterPro" id="IPR029044">
    <property type="entry name" value="Nucleotide-diphossugar_trans"/>
</dbReference>
<dbReference type="NCBIfam" id="TIGR00453">
    <property type="entry name" value="ispD"/>
    <property type="match status" value="1"/>
</dbReference>
<dbReference type="Proteomes" id="UP000054526">
    <property type="component" value="Unassembled WGS sequence"/>
</dbReference>
<gene>
    <name evidence="7" type="primary">ispD</name>
    <name evidence="8" type="ORF">SD71_19455</name>
</gene>
<dbReference type="SUPFAM" id="SSF53448">
    <property type="entry name" value="Nucleotide-diphospho-sugar transferases"/>
    <property type="match status" value="1"/>
</dbReference>
<evidence type="ECO:0000313" key="9">
    <source>
        <dbReference type="Proteomes" id="UP000054526"/>
    </source>
</evidence>
<dbReference type="PANTHER" id="PTHR32125:SF4">
    <property type="entry name" value="2-C-METHYL-D-ERYTHRITOL 4-PHOSPHATE CYTIDYLYLTRANSFERASE, CHLOROPLASTIC"/>
    <property type="match status" value="1"/>
</dbReference>
<comment type="function">
    <text evidence="7">Catalyzes the formation of 4-diphosphocytidyl-2-C-methyl-D-erythritol from CTP and 2-C-methyl-D-erythritol 4-phosphate (MEP).</text>
</comment>
<dbReference type="CDD" id="cd02516">
    <property type="entry name" value="CDP-ME_synthetase"/>
    <property type="match status" value="1"/>
</dbReference>
<keyword evidence="4 7" id="KW-0808">Transferase</keyword>
<dbReference type="PROSITE" id="PS01295">
    <property type="entry name" value="ISPD"/>
    <property type="match status" value="1"/>
</dbReference>
<dbReference type="GO" id="GO:0016779">
    <property type="term" value="F:nucleotidyltransferase activity"/>
    <property type="evidence" value="ECO:0007669"/>
    <property type="project" value="UniProtKB-KW"/>
</dbReference>
<dbReference type="Gene3D" id="3.90.550.10">
    <property type="entry name" value="Spore Coat Polysaccharide Biosynthesis Protein SpsA, Chain A"/>
    <property type="match status" value="1"/>
</dbReference>
<comment type="similarity">
    <text evidence="3 7">Belongs to the IspD/TarI cytidylyltransferase family. IspD subfamily.</text>
</comment>
<dbReference type="RefSeq" id="WP_041066996.1">
    <property type="nucleotide sequence ID" value="NZ_JXAL01000030.1"/>
</dbReference>
<comment type="caution">
    <text evidence="8">The sequence shown here is derived from an EMBL/GenBank/DDBJ whole genome shotgun (WGS) entry which is preliminary data.</text>
</comment>
<keyword evidence="5 7" id="KW-0548">Nucleotidyltransferase</keyword>
<proteinExistence type="inferred from homology"/>
<dbReference type="InterPro" id="IPR034683">
    <property type="entry name" value="IspD/TarI"/>
</dbReference>
<evidence type="ECO:0000256" key="1">
    <source>
        <dbReference type="ARBA" id="ARBA00001282"/>
    </source>
</evidence>
<dbReference type="EMBL" id="JXAL01000030">
    <property type="protein sequence ID" value="KIL34512.1"/>
    <property type="molecule type" value="Genomic_DNA"/>
</dbReference>
<feature type="site" description="Positions MEP for the nucleophilic attack" evidence="7">
    <location>
        <position position="153"/>
    </location>
</feature>
<evidence type="ECO:0000256" key="7">
    <source>
        <dbReference type="HAMAP-Rule" id="MF_00108"/>
    </source>
</evidence>
<feature type="site" description="Positions MEP for the nucleophilic attack" evidence="7">
    <location>
        <position position="209"/>
    </location>
</feature>
<organism evidence="8 9">
    <name type="scientific">Cohnella kolymensis</name>
    <dbReference type="NCBI Taxonomy" id="1590652"/>
    <lineage>
        <taxon>Bacteria</taxon>
        <taxon>Bacillati</taxon>
        <taxon>Bacillota</taxon>
        <taxon>Bacilli</taxon>
        <taxon>Bacillales</taxon>
        <taxon>Paenibacillaceae</taxon>
        <taxon>Cohnella</taxon>
    </lineage>
</organism>
<feature type="site" description="Transition state stabilizer" evidence="7">
    <location>
        <position position="16"/>
    </location>
</feature>
<keyword evidence="6 7" id="KW-0414">Isoprene biosynthesis</keyword>
<comment type="pathway">
    <text evidence="2 7">Isoprenoid biosynthesis; isopentenyl diphosphate biosynthesis via DXP pathway; isopentenyl diphosphate from 1-deoxy-D-xylulose 5-phosphate: step 2/6.</text>
</comment>
<evidence type="ECO:0000313" key="8">
    <source>
        <dbReference type="EMBL" id="KIL34512.1"/>
    </source>
</evidence>
<keyword evidence="9" id="KW-1185">Reference proteome</keyword>
<evidence type="ECO:0000256" key="2">
    <source>
        <dbReference type="ARBA" id="ARBA00004787"/>
    </source>
</evidence>
<evidence type="ECO:0000256" key="6">
    <source>
        <dbReference type="ARBA" id="ARBA00023229"/>
    </source>
</evidence>
<accession>A0ABR5A273</accession>
<evidence type="ECO:0000256" key="5">
    <source>
        <dbReference type="ARBA" id="ARBA00022695"/>
    </source>
</evidence>
<dbReference type="Pfam" id="PF01128">
    <property type="entry name" value="IspD"/>
    <property type="match status" value="1"/>
</dbReference>
<dbReference type="InterPro" id="IPR018294">
    <property type="entry name" value="ISPD_synthase_CS"/>
</dbReference>
<protein>
    <recommendedName>
        <fullName evidence="7">2-C-methyl-D-erythritol 4-phosphate cytidylyltransferase</fullName>
        <ecNumber evidence="7">2.7.7.60</ecNumber>
    </recommendedName>
    <alternativeName>
        <fullName evidence="7">4-diphosphocytidyl-2C-methyl-D-erythritol synthase</fullName>
    </alternativeName>
    <alternativeName>
        <fullName evidence="7">MEP cytidylyltransferase</fullName>
        <shortName evidence="7">MCT</shortName>
    </alternativeName>
</protein>
<dbReference type="EC" id="2.7.7.60" evidence="7"/>
<dbReference type="PANTHER" id="PTHR32125">
    <property type="entry name" value="2-C-METHYL-D-ERYTHRITOL 4-PHOSPHATE CYTIDYLYLTRANSFERASE, CHLOROPLASTIC"/>
    <property type="match status" value="1"/>
</dbReference>
<name>A0ABR5A273_9BACL</name>
<evidence type="ECO:0000256" key="3">
    <source>
        <dbReference type="ARBA" id="ARBA00009789"/>
    </source>
</evidence>
<dbReference type="InterPro" id="IPR050088">
    <property type="entry name" value="IspD/TarI_cytidylyltransf_bact"/>
</dbReference>
<feature type="site" description="Transition state stabilizer" evidence="7">
    <location>
        <position position="23"/>
    </location>
</feature>
<dbReference type="InterPro" id="IPR001228">
    <property type="entry name" value="IspD"/>
</dbReference>